<comment type="caution">
    <text evidence="1">The sequence shown here is derived from an EMBL/GenBank/DDBJ whole genome shotgun (WGS) entry which is preliminary data.</text>
</comment>
<reference evidence="1" key="2">
    <citation type="journal article" date="2022" name="New Phytol.">
        <title>Evolutionary transition to the ectomycorrhizal habit in the genomes of a hyperdiverse lineage of mushroom-forming fungi.</title>
        <authorList>
            <person name="Looney B."/>
            <person name="Miyauchi S."/>
            <person name="Morin E."/>
            <person name="Drula E."/>
            <person name="Courty P.E."/>
            <person name="Kohler A."/>
            <person name="Kuo A."/>
            <person name="LaButti K."/>
            <person name="Pangilinan J."/>
            <person name="Lipzen A."/>
            <person name="Riley R."/>
            <person name="Andreopoulos W."/>
            <person name="He G."/>
            <person name="Johnson J."/>
            <person name="Nolan M."/>
            <person name="Tritt A."/>
            <person name="Barry K.W."/>
            <person name="Grigoriev I.V."/>
            <person name="Nagy L.G."/>
            <person name="Hibbett D."/>
            <person name="Henrissat B."/>
            <person name="Matheny P.B."/>
            <person name="Labbe J."/>
            <person name="Martin F.M."/>
        </authorList>
    </citation>
    <scope>NUCLEOTIDE SEQUENCE</scope>
    <source>
        <strain evidence="1">HHB10654</strain>
    </source>
</reference>
<sequence>MSNPQVPLSDSPASSSRSAPLPQLDPAVTSTPSSPVQPSHPPPQSRYPQSPPAPQRDLPQQPITIINPPQAAARGGPNRRSYSPPEEVAFVGAEDLGRTPSGIRPHRRQSTGNGYPRRQLSYGPGTTGGPGGGGGQSGYSGAGGGNYADATGVGMGSVGWIVPEERRARRPMTVGERLQPTIQSATTEKEQAELQAKMTGYSLNIAIGLQVLIGALTTALGAALSGKQTSVAISILGGSSTLLASYLARARGSNEPEASMTRVRALAHFLREVRGFELDHGHEVGSDFDAQIDAFRVGLERLLGNAKGVGFVDEEDDGGRRGKNEHGEKSWVDVDVRADRSQSSGRGEKMV</sequence>
<reference evidence="1" key="1">
    <citation type="submission" date="2021-03" db="EMBL/GenBank/DDBJ databases">
        <authorList>
            <consortium name="DOE Joint Genome Institute"/>
            <person name="Ahrendt S."/>
            <person name="Looney B.P."/>
            <person name="Miyauchi S."/>
            <person name="Morin E."/>
            <person name="Drula E."/>
            <person name="Courty P.E."/>
            <person name="Chicoki N."/>
            <person name="Fauchery L."/>
            <person name="Kohler A."/>
            <person name="Kuo A."/>
            <person name="Labutti K."/>
            <person name="Pangilinan J."/>
            <person name="Lipzen A."/>
            <person name="Riley R."/>
            <person name="Andreopoulos W."/>
            <person name="He G."/>
            <person name="Johnson J."/>
            <person name="Barry K.W."/>
            <person name="Grigoriev I.V."/>
            <person name="Nagy L."/>
            <person name="Hibbett D."/>
            <person name="Henrissat B."/>
            <person name="Matheny P.B."/>
            <person name="Labbe J."/>
            <person name="Martin F."/>
        </authorList>
    </citation>
    <scope>NUCLEOTIDE SEQUENCE</scope>
    <source>
        <strain evidence="1">HHB10654</strain>
    </source>
</reference>
<proteinExistence type="predicted"/>
<organism evidence="1 2">
    <name type="scientific">Artomyces pyxidatus</name>
    <dbReference type="NCBI Taxonomy" id="48021"/>
    <lineage>
        <taxon>Eukaryota</taxon>
        <taxon>Fungi</taxon>
        <taxon>Dikarya</taxon>
        <taxon>Basidiomycota</taxon>
        <taxon>Agaricomycotina</taxon>
        <taxon>Agaricomycetes</taxon>
        <taxon>Russulales</taxon>
        <taxon>Auriscalpiaceae</taxon>
        <taxon>Artomyces</taxon>
    </lineage>
</organism>
<protein>
    <submittedName>
        <fullName evidence="1">Uncharacterized protein</fullName>
    </submittedName>
</protein>
<evidence type="ECO:0000313" key="1">
    <source>
        <dbReference type="EMBL" id="KAI0065212.1"/>
    </source>
</evidence>
<dbReference type="EMBL" id="MU277196">
    <property type="protein sequence ID" value="KAI0065212.1"/>
    <property type="molecule type" value="Genomic_DNA"/>
</dbReference>
<evidence type="ECO:0000313" key="2">
    <source>
        <dbReference type="Proteomes" id="UP000814140"/>
    </source>
</evidence>
<name>A0ACB8T9L1_9AGAM</name>
<keyword evidence="2" id="KW-1185">Reference proteome</keyword>
<dbReference type="Proteomes" id="UP000814140">
    <property type="component" value="Unassembled WGS sequence"/>
</dbReference>
<gene>
    <name evidence="1" type="ORF">BV25DRAFT_1822345</name>
</gene>
<accession>A0ACB8T9L1</accession>